<keyword evidence="3" id="KW-1185">Reference proteome</keyword>
<evidence type="ECO:0000313" key="2">
    <source>
        <dbReference type="EMBL" id="KAF0739209.1"/>
    </source>
</evidence>
<dbReference type="Proteomes" id="UP000481153">
    <property type="component" value="Unassembled WGS sequence"/>
</dbReference>
<protein>
    <recommendedName>
        <fullName evidence="4">BZIP domain-containing protein</fullName>
    </recommendedName>
</protein>
<dbReference type="AlphaFoldDB" id="A0A6G0XFZ4"/>
<dbReference type="VEuPathDB" id="FungiDB:AeMF1_019861"/>
<feature type="coiled-coil region" evidence="1">
    <location>
        <begin position="5"/>
        <end position="51"/>
    </location>
</feature>
<reference evidence="2 3" key="1">
    <citation type="submission" date="2019-07" db="EMBL/GenBank/DDBJ databases">
        <title>Genomics analysis of Aphanomyces spp. identifies a new class of oomycete effector associated with host adaptation.</title>
        <authorList>
            <person name="Gaulin E."/>
        </authorList>
    </citation>
    <scope>NUCLEOTIDE SEQUENCE [LARGE SCALE GENOMIC DNA]</scope>
    <source>
        <strain evidence="2 3">ATCC 201684</strain>
    </source>
</reference>
<evidence type="ECO:0000256" key="1">
    <source>
        <dbReference type="SAM" id="Coils"/>
    </source>
</evidence>
<accession>A0A6G0XFZ4</accession>
<name>A0A6G0XFZ4_9STRA</name>
<comment type="caution">
    <text evidence="2">The sequence shown here is derived from an EMBL/GenBank/DDBJ whole genome shotgun (WGS) entry which is preliminary data.</text>
</comment>
<gene>
    <name evidence="2" type="ORF">Ae201684_005131</name>
</gene>
<organism evidence="2 3">
    <name type="scientific">Aphanomyces euteiches</name>
    <dbReference type="NCBI Taxonomy" id="100861"/>
    <lineage>
        <taxon>Eukaryota</taxon>
        <taxon>Sar</taxon>
        <taxon>Stramenopiles</taxon>
        <taxon>Oomycota</taxon>
        <taxon>Saprolegniomycetes</taxon>
        <taxon>Saprolegniales</taxon>
        <taxon>Verrucalvaceae</taxon>
        <taxon>Aphanomyces</taxon>
    </lineage>
</organism>
<dbReference type="EMBL" id="VJMJ01000066">
    <property type="protein sequence ID" value="KAF0739209.1"/>
    <property type="molecule type" value="Genomic_DNA"/>
</dbReference>
<sequence>MAQTTDAAKAKAREYNRRMKRLYRREEKLEMEYLQNKVRSLEAALLDTKRAAVLSWKEVASALRENAMLSVTQNRALKAQVEEKQRVIDGMKAWIASLQQPSWRNVALPFDPHVQILGKELLIKQMRHAKDNAFQNQAFPSKDQFVSLDIVCNSDNGVQVTLAWQFCLPMQFSLAQDFLSRHVCSFLMVGGLYSGDFPSMLVEPGSSKFIRRMESPKGEVIQVLCGLIQDPSSSTLVVQGIDVSLESSQFQHKRHAWFEMRPYGEGVSIVRMIGVTSHGYYPDRCLTMQEEAQSWGYDLRDDSPDGLYYLRQHVAHVVNANIARKRKSMEE</sequence>
<proteinExistence type="predicted"/>
<evidence type="ECO:0008006" key="4">
    <source>
        <dbReference type="Google" id="ProtNLM"/>
    </source>
</evidence>
<evidence type="ECO:0000313" key="3">
    <source>
        <dbReference type="Proteomes" id="UP000481153"/>
    </source>
</evidence>
<keyword evidence="1" id="KW-0175">Coiled coil</keyword>